<evidence type="ECO:0000313" key="1">
    <source>
        <dbReference type="EMBL" id="SDM27235.1"/>
    </source>
</evidence>
<dbReference type="RefSeq" id="WP_089761594.1">
    <property type="nucleotide sequence ID" value="NZ_FNGO01000024.1"/>
</dbReference>
<dbReference type="EMBL" id="FNGO01000024">
    <property type="protein sequence ID" value="SDM27235.1"/>
    <property type="molecule type" value="Genomic_DNA"/>
</dbReference>
<evidence type="ECO:0000313" key="2">
    <source>
        <dbReference type="Proteomes" id="UP000199476"/>
    </source>
</evidence>
<name>A0A1G9RXL9_9FIRM</name>
<dbReference type="AlphaFoldDB" id="A0A1G9RXL9"/>
<gene>
    <name evidence="1" type="ORF">SAMN04488692_12422</name>
</gene>
<protein>
    <submittedName>
        <fullName evidence="1">Uncharacterized protein</fullName>
    </submittedName>
</protein>
<organism evidence="1 2">
    <name type="scientific">Halarsenatibacter silvermanii</name>
    <dbReference type="NCBI Taxonomy" id="321763"/>
    <lineage>
        <taxon>Bacteria</taxon>
        <taxon>Bacillati</taxon>
        <taxon>Bacillota</taxon>
        <taxon>Clostridia</taxon>
        <taxon>Halanaerobiales</taxon>
        <taxon>Halarsenatibacteraceae</taxon>
        <taxon>Halarsenatibacter</taxon>
    </lineage>
</organism>
<dbReference type="STRING" id="321763.SAMN04488692_12422"/>
<keyword evidence="2" id="KW-1185">Reference proteome</keyword>
<accession>A0A1G9RXL9</accession>
<sequence>MKNLLIDLKLLNPIQYDSAEFVIDCDLECKKVYIALNHPENLEEARVSRLRRKIKFLLQDLEMKNIKVGENKDKIFFNFD</sequence>
<reference evidence="1 2" key="1">
    <citation type="submission" date="2016-10" db="EMBL/GenBank/DDBJ databases">
        <authorList>
            <person name="de Groot N.N."/>
        </authorList>
    </citation>
    <scope>NUCLEOTIDE SEQUENCE [LARGE SCALE GENOMIC DNA]</scope>
    <source>
        <strain evidence="1 2">SLAS-1</strain>
    </source>
</reference>
<proteinExistence type="predicted"/>
<dbReference type="Proteomes" id="UP000199476">
    <property type="component" value="Unassembled WGS sequence"/>
</dbReference>